<reference evidence="9 10" key="1">
    <citation type="submission" date="2019-04" db="EMBL/GenBank/DDBJ databases">
        <title>Comparative genomics and transcriptomics to analyze fruiting body development in filamentous ascomycetes.</title>
        <authorList>
            <consortium name="DOE Joint Genome Institute"/>
            <person name="Lutkenhaus R."/>
            <person name="Traeger S."/>
            <person name="Breuer J."/>
            <person name="Kuo A."/>
            <person name="Lipzen A."/>
            <person name="Pangilinan J."/>
            <person name="Dilworth D."/>
            <person name="Sandor L."/>
            <person name="Poggeler S."/>
            <person name="Barry K."/>
            <person name="Grigoriev I.V."/>
            <person name="Nowrousian M."/>
        </authorList>
    </citation>
    <scope>NUCLEOTIDE SEQUENCE [LARGE SCALE GENOMIC DNA]</scope>
    <source>
        <strain evidence="9 10">CBS 389.68</strain>
    </source>
</reference>
<dbReference type="GO" id="GO:0006357">
    <property type="term" value="P:regulation of transcription by RNA polymerase II"/>
    <property type="evidence" value="ECO:0007669"/>
    <property type="project" value="InterPro"/>
</dbReference>
<evidence type="ECO:0000313" key="10">
    <source>
        <dbReference type="Proteomes" id="UP000298138"/>
    </source>
</evidence>
<evidence type="ECO:0000256" key="4">
    <source>
        <dbReference type="ARBA" id="ARBA00023159"/>
    </source>
</evidence>
<accession>A0A4S2N5F4</accession>
<dbReference type="STRING" id="341454.A0A4S2N5F4"/>
<keyword evidence="10" id="KW-1185">Reference proteome</keyword>
<evidence type="ECO:0000256" key="5">
    <source>
        <dbReference type="ARBA" id="ARBA00023163"/>
    </source>
</evidence>
<evidence type="ECO:0000256" key="8">
    <source>
        <dbReference type="SAM" id="Coils"/>
    </source>
</evidence>
<evidence type="ECO:0000256" key="1">
    <source>
        <dbReference type="ARBA" id="ARBA00004123"/>
    </source>
</evidence>
<dbReference type="Proteomes" id="UP000298138">
    <property type="component" value="Unassembled WGS sequence"/>
</dbReference>
<dbReference type="GO" id="GO:0003712">
    <property type="term" value="F:transcription coregulator activity"/>
    <property type="evidence" value="ECO:0007669"/>
    <property type="project" value="InterPro"/>
</dbReference>
<keyword evidence="4 7" id="KW-0010">Activator</keyword>
<dbReference type="EMBL" id="ML220112">
    <property type="protein sequence ID" value="TGZ84512.1"/>
    <property type="molecule type" value="Genomic_DNA"/>
</dbReference>
<keyword evidence="8" id="KW-0175">Coiled coil</keyword>
<proteinExistence type="inferred from homology"/>
<evidence type="ECO:0000256" key="3">
    <source>
        <dbReference type="ARBA" id="ARBA00023015"/>
    </source>
</evidence>
<keyword evidence="6 7" id="KW-0539">Nucleus</keyword>
<evidence type="ECO:0000256" key="2">
    <source>
        <dbReference type="ARBA" id="ARBA00008089"/>
    </source>
</evidence>
<evidence type="ECO:0000256" key="6">
    <source>
        <dbReference type="ARBA" id="ARBA00023242"/>
    </source>
</evidence>
<comment type="subunit">
    <text evidence="7">Component of the Mediator complex.</text>
</comment>
<comment type="similarity">
    <text evidence="2 7">Belongs to the Mediator complex subunit 9 family.</text>
</comment>
<dbReference type="InParanoid" id="A0A4S2N5F4"/>
<comment type="function">
    <text evidence="7">Component of the Mediator complex, a coactivator involved in the regulated transcription of nearly all RNA polymerase II-dependent genes. Mediator functions as a bridge to convey information from gene-specific regulatory proteins to the basal RNA polymerase II transcription machinery. Mediator is recruited to promoters by direct interactions with regulatory proteins and serves as a scaffold for the assembly of a functional preinitiation complex with RNA polymerase II and the general transcription factors.</text>
</comment>
<dbReference type="InterPro" id="IPR011425">
    <property type="entry name" value="Med9"/>
</dbReference>
<feature type="coiled-coil region" evidence="8">
    <location>
        <begin position="70"/>
        <end position="97"/>
    </location>
</feature>
<evidence type="ECO:0000313" key="9">
    <source>
        <dbReference type="EMBL" id="TGZ84512.1"/>
    </source>
</evidence>
<evidence type="ECO:0000256" key="7">
    <source>
        <dbReference type="RuleBase" id="RU364145"/>
    </source>
</evidence>
<dbReference type="GO" id="GO:0016592">
    <property type="term" value="C:mediator complex"/>
    <property type="evidence" value="ECO:0007669"/>
    <property type="project" value="InterPro"/>
</dbReference>
<sequence>MTTPADMDTSALIGTPTAASLPPNSFDFLPDVHALIQRVFNDELDPKNVEREAALIRHKIKTARNLVAQLPEVDKSVEQLSAEIQTLEDRISKQRGMLSEVASMPAVQEMMRRQEAS</sequence>
<name>A0A4S2N5F4_9PEZI</name>
<gene>
    <name evidence="7" type="primary">MED9</name>
    <name evidence="9" type="ORF">EX30DRAFT_337039</name>
</gene>
<comment type="subcellular location">
    <subcellularLocation>
        <location evidence="1 7">Nucleus</location>
    </subcellularLocation>
</comment>
<keyword evidence="3 7" id="KW-0805">Transcription regulation</keyword>
<dbReference type="Pfam" id="PF07544">
    <property type="entry name" value="Med9"/>
    <property type="match status" value="1"/>
</dbReference>
<dbReference type="AlphaFoldDB" id="A0A4S2N5F4"/>
<organism evidence="9 10">
    <name type="scientific">Ascodesmis nigricans</name>
    <dbReference type="NCBI Taxonomy" id="341454"/>
    <lineage>
        <taxon>Eukaryota</taxon>
        <taxon>Fungi</taxon>
        <taxon>Dikarya</taxon>
        <taxon>Ascomycota</taxon>
        <taxon>Pezizomycotina</taxon>
        <taxon>Pezizomycetes</taxon>
        <taxon>Pezizales</taxon>
        <taxon>Ascodesmidaceae</taxon>
        <taxon>Ascodesmis</taxon>
    </lineage>
</organism>
<keyword evidence="5 7" id="KW-0804">Transcription</keyword>
<protein>
    <recommendedName>
        <fullName evidence="7">Mediator of RNA polymerase II transcription subunit 9</fullName>
    </recommendedName>
    <alternativeName>
        <fullName evidence="7">Mediator complex subunit 9</fullName>
    </alternativeName>
</protein>
<dbReference type="OrthoDB" id="5414694at2759"/>